<reference evidence="2 3" key="1">
    <citation type="journal article" date="2017" name="Front. Genet.">
        <title>Draft sequencing of the heterozygous diploid genome of Satsuma (Citrus unshiu Marc.) using a hybrid assembly approach.</title>
        <authorList>
            <person name="Shimizu T."/>
            <person name="Tanizawa Y."/>
            <person name="Mochizuki T."/>
            <person name="Nagasaki H."/>
            <person name="Yoshioka T."/>
            <person name="Toyoda A."/>
            <person name="Fujiyama A."/>
            <person name="Kaminuma E."/>
            <person name="Nakamura Y."/>
        </authorList>
    </citation>
    <scope>NUCLEOTIDE SEQUENCE [LARGE SCALE GENOMIC DNA]</scope>
    <source>
        <strain evidence="3">cv. Miyagawa wase</strain>
    </source>
</reference>
<evidence type="ECO:0000313" key="3">
    <source>
        <dbReference type="Proteomes" id="UP000236630"/>
    </source>
</evidence>
<keyword evidence="1" id="KW-1133">Transmembrane helix</keyword>
<proteinExistence type="predicted"/>
<dbReference type="Proteomes" id="UP000236630">
    <property type="component" value="Unassembled WGS sequence"/>
</dbReference>
<feature type="transmembrane region" description="Helical" evidence="1">
    <location>
        <begin position="29"/>
        <end position="50"/>
    </location>
</feature>
<evidence type="ECO:0000313" key="2">
    <source>
        <dbReference type="EMBL" id="GAY33430.1"/>
    </source>
</evidence>
<dbReference type="AlphaFoldDB" id="A0A2H5MZI8"/>
<organism evidence="2 3">
    <name type="scientific">Citrus unshiu</name>
    <name type="common">Satsuma mandarin</name>
    <name type="synonym">Citrus nobilis var. unshiu</name>
    <dbReference type="NCBI Taxonomy" id="55188"/>
    <lineage>
        <taxon>Eukaryota</taxon>
        <taxon>Viridiplantae</taxon>
        <taxon>Streptophyta</taxon>
        <taxon>Embryophyta</taxon>
        <taxon>Tracheophyta</taxon>
        <taxon>Spermatophyta</taxon>
        <taxon>Magnoliopsida</taxon>
        <taxon>eudicotyledons</taxon>
        <taxon>Gunneridae</taxon>
        <taxon>Pentapetalae</taxon>
        <taxon>rosids</taxon>
        <taxon>malvids</taxon>
        <taxon>Sapindales</taxon>
        <taxon>Rutaceae</taxon>
        <taxon>Aurantioideae</taxon>
        <taxon>Citrus</taxon>
    </lineage>
</organism>
<dbReference type="EMBL" id="BDQV01001500">
    <property type="protein sequence ID" value="GAY33430.1"/>
    <property type="molecule type" value="Genomic_DNA"/>
</dbReference>
<gene>
    <name evidence="2" type="ORF">CUMW_275100</name>
</gene>
<name>A0A2H5MZI8_CITUN</name>
<comment type="caution">
    <text evidence="2">The sequence shown here is derived from an EMBL/GenBank/DDBJ whole genome shotgun (WGS) entry which is preliminary data.</text>
</comment>
<evidence type="ECO:0000256" key="1">
    <source>
        <dbReference type="SAM" id="Phobius"/>
    </source>
</evidence>
<keyword evidence="1" id="KW-0812">Transmembrane</keyword>
<accession>A0A2H5MZI8</accession>
<protein>
    <submittedName>
        <fullName evidence="2">Uncharacterized protein</fullName>
    </submittedName>
</protein>
<keyword evidence="3" id="KW-1185">Reference proteome</keyword>
<keyword evidence="1" id="KW-0472">Membrane</keyword>
<sequence>MADVLRSGIVHCNDTCGCPVPCPGAAQLWPIASTITSVAHAGGIAAVILAHAVRFKLIKSARLIVVAALLAHAPLEMPDLNLKLMGSFSSHIYCNLNFF</sequence>